<feature type="compositionally biased region" description="Basic residues" evidence="1">
    <location>
        <begin position="233"/>
        <end position="246"/>
    </location>
</feature>
<evidence type="ECO:0000256" key="1">
    <source>
        <dbReference type="SAM" id="MobiDB-lite"/>
    </source>
</evidence>
<accession>A0A8J5NA50</accession>
<evidence type="ECO:0000313" key="3">
    <source>
        <dbReference type="Proteomes" id="UP000747542"/>
    </source>
</evidence>
<dbReference type="Proteomes" id="UP000747542">
    <property type="component" value="Unassembled WGS sequence"/>
</dbReference>
<dbReference type="AlphaFoldDB" id="A0A8J5NA50"/>
<keyword evidence="3" id="KW-1185">Reference proteome</keyword>
<evidence type="ECO:0000313" key="2">
    <source>
        <dbReference type="EMBL" id="KAG7175738.1"/>
    </source>
</evidence>
<organism evidence="2 3">
    <name type="scientific">Homarus americanus</name>
    <name type="common">American lobster</name>
    <dbReference type="NCBI Taxonomy" id="6706"/>
    <lineage>
        <taxon>Eukaryota</taxon>
        <taxon>Metazoa</taxon>
        <taxon>Ecdysozoa</taxon>
        <taxon>Arthropoda</taxon>
        <taxon>Crustacea</taxon>
        <taxon>Multicrustacea</taxon>
        <taxon>Malacostraca</taxon>
        <taxon>Eumalacostraca</taxon>
        <taxon>Eucarida</taxon>
        <taxon>Decapoda</taxon>
        <taxon>Pleocyemata</taxon>
        <taxon>Astacidea</taxon>
        <taxon>Nephropoidea</taxon>
        <taxon>Nephropidae</taxon>
        <taxon>Homarus</taxon>
    </lineage>
</organism>
<sequence length="370" mass="41269">MAKILPYSDRRGMTAALDIVEDALASLQEKVRNQQKRPQLIDAETNTKPLQSHGNTQTSFTSSHPESIQKKQKDTSVLIHRKPTGASQRSRGHHRQSKEETIKNPKMQKSIPESQQQQSRHKRSQQLSSKNLLSSNDTLETSSGYIERNTSQIPLIGCSDSRKGEGQEQITKNLHLASSMGAINSQRGGCMSKHSSNSSSKKRSYRNGEKSSATSSSSDESLLRKSYKLQGKLPHRSSRQSHKIIKEKKVPPRITTIHVSDSSYAQPTLTSQLRDELLSQKKEEKENLVPFIPCGSKSKSYHVGVIVQQQLGRLNNMPAKELEHLTDPLSSKQESDANETRSDCGSVTEQTIKNAMANIEQHIAMAMNHL</sequence>
<feature type="compositionally biased region" description="Low complexity" evidence="1">
    <location>
        <begin position="125"/>
        <end position="136"/>
    </location>
</feature>
<comment type="caution">
    <text evidence="2">The sequence shown here is derived from an EMBL/GenBank/DDBJ whole genome shotgun (WGS) entry which is preliminary data.</text>
</comment>
<reference evidence="2" key="1">
    <citation type="journal article" date="2021" name="Sci. Adv.">
        <title>The American lobster genome reveals insights on longevity, neural, and immune adaptations.</title>
        <authorList>
            <person name="Polinski J.M."/>
            <person name="Zimin A.V."/>
            <person name="Clark K.F."/>
            <person name="Kohn A.B."/>
            <person name="Sadowski N."/>
            <person name="Timp W."/>
            <person name="Ptitsyn A."/>
            <person name="Khanna P."/>
            <person name="Romanova D.Y."/>
            <person name="Williams P."/>
            <person name="Greenwood S.J."/>
            <person name="Moroz L.L."/>
            <person name="Walt D.R."/>
            <person name="Bodnar A.G."/>
        </authorList>
    </citation>
    <scope>NUCLEOTIDE SEQUENCE</scope>
    <source>
        <strain evidence="2">GMGI-L3</strain>
    </source>
</reference>
<feature type="region of interest" description="Disordered" evidence="1">
    <location>
        <begin position="30"/>
        <end position="146"/>
    </location>
</feature>
<name>A0A8J5NA50_HOMAM</name>
<gene>
    <name evidence="2" type="ORF">Hamer_G009740</name>
</gene>
<feature type="compositionally biased region" description="Low complexity" evidence="1">
    <location>
        <begin position="210"/>
        <end position="220"/>
    </location>
</feature>
<feature type="compositionally biased region" description="Basic and acidic residues" evidence="1">
    <location>
        <begin position="333"/>
        <end position="342"/>
    </location>
</feature>
<dbReference type="EMBL" id="JAHLQT010004633">
    <property type="protein sequence ID" value="KAG7175738.1"/>
    <property type="molecule type" value="Genomic_DNA"/>
</dbReference>
<proteinExistence type="predicted"/>
<feature type="compositionally biased region" description="Polar residues" evidence="1">
    <location>
        <begin position="137"/>
        <end position="146"/>
    </location>
</feature>
<protein>
    <submittedName>
        <fullName evidence="2">Uncharacterized protein</fullName>
    </submittedName>
</protein>
<feature type="region of interest" description="Disordered" evidence="1">
    <location>
        <begin position="184"/>
        <end position="249"/>
    </location>
</feature>
<dbReference type="OrthoDB" id="6381332at2759"/>
<feature type="compositionally biased region" description="Polar residues" evidence="1">
    <location>
        <begin position="44"/>
        <end position="66"/>
    </location>
</feature>
<feature type="region of interest" description="Disordered" evidence="1">
    <location>
        <begin position="326"/>
        <end position="346"/>
    </location>
</feature>